<protein>
    <submittedName>
        <fullName evidence="6">Fatty acid desaturase</fullName>
        <ecNumber evidence="6">1.14.19.-</ecNumber>
    </submittedName>
</protein>
<reference evidence="6 7" key="1">
    <citation type="submission" date="2022-04" db="EMBL/GenBank/DDBJ databases">
        <title>Positive selection, recombination, and allopatry shape intraspecific diversity of widespread and dominant cyanobacteria.</title>
        <authorList>
            <person name="Wei J."/>
            <person name="Shu W."/>
            <person name="Hu C."/>
        </authorList>
    </citation>
    <scope>NUCLEOTIDE SEQUENCE [LARGE SCALE GENOMIC DNA]</scope>
    <source>
        <strain evidence="6 7">DQ-A4</strain>
    </source>
</reference>
<keyword evidence="4" id="KW-0472">Membrane</keyword>
<evidence type="ECO:0000313" key="7">
    <source>
        <dbReference type="Proteomes" id="UP001482513"/>
    </source>
</evidence>
<dbReference type="EMBL" id="JAMPKX010000007">
    <property type="protein sequence ID" value="MEP0948347.1"/>
    <property type="molecule type" value="Genomic_DNA"/>
</dbReference>
<evidence type="ECO:0000256" key="1">
    <source>
        <dbReference type="ARBA" id="ARBA00001954"/>
    </source>
</evidence>
<evidence type="ECO:0000313" key="6">
    <source>
        <dbReference type="EMBL" id="MEP0948347.1"/>
    </source>
</evidence>
<accession>A0ABV0K8U4</accession>
<dbReference type="EC" id="1.14.19.-" evidence="6"/>
<dbReference type="PANTHER" id="PTHR19353">
    <property type="entry name" value="FATTY ACID DESATURASE 2"/>
    <property type="match status" value="1"/>
</dbReference>
<evidence type="ECO:0000256" key="3">
    <source>
        <dbReference type="ARBA" id="ARBA00023004"/>
    </source>
</evidence>
<comment type="cofactor">
    <cofactor evidence="1">
        <name>Fe(2+)</name>
        <dbReference type="ChEBI" id="CHEBI:29033"/>
    </cofactor>
</comment>
<feature type="transmembrane region" description="Helical" evidence="4">
    <location>
        <begin position="156"/>
        <end position="177"/>
    </location>
</feature>
<dbReference type="Pfam" id="PF00487">
    <property type="entry name" value="FA_desaturase"/>
    <property type="match status" value="2"/>
</dbReference>
<feature type="domain" description="Fatty acid desaturase" evidence="5">
    <location>
        <begin position="31"/>
        <end position="121"/>
    </location>
</feature>
<keyword evidence="4" id="KW-0812">Transmembrane</keyword>
<dbReference type="RefSeq" id="WP_190703803.1">
    <property type="nucleotide sequence ID" value="NZ_JAMPKX010000007.1"/>
</dbReference>
<evidence type="ECO:0000256" key="4">
    <source>
        <dbReference type="SAM" id="Phobius"/>
    </source>
</evidence>
<dbReference type="InterPro" id="IPR005804">
    <property type="entry name" value="FA_desaturase_dom"/>
</dbReference>
<feature type="transmembrane region" description="Helical" evidence="4">
    <location>
        <begin position="28"/>
        <end position="51"/>
    </location>
</feature>
<sequence>MGIFVALVIVALWLSSLAGLLLVDISQLNLLWIVAAILGRTYIQTGLFIVAHDAIHGVVVPGDRRLNHGIGRLAVSLYAPLSYQKLTINHWRHHRYPGQAQDPDFHDGIHRSFARWYWKFMSGYLNGREKMVMLVKLIAIGLTFIIGFQTSVSNLGLFWLLPIVLSSMQLFLFGTYLPHRAGQANSHYATSSNYPLVLSLLTCYYFGYHWEHHEYPHLPWYHLPSARQFNLETGVTH</sequence>
<gene>
    <name evidence="6" type="ORF">NC992_15795</name>
</gene>
<keyword evidence="4" id="KW-1133">Transmembrane helix</keyword>
<keyword evidence="6" id="KW-0560">Oxidoreductase</keyword>
<comment type="caution">
    <text evidence="6">The sequence shown here is derived from an EMBL/GenBank/DDBJ whole genome shotgun (WGS) entry which is preliminary data.</text>
</comment>
<dbReference type="PANTHER" id="PTHR19353:SF19">
    <property type="entry name" value="DELTA(5) FATTY ACID DESATURASE C-RELATED"/>
    <property type="match status" value="1"/>
</dbReference>
<dbReference type="Proteomes" id="UP001482513">
    <property type="component" value="Unassembled WGS sequence"/>
</dbReference>
<dbReference type="InterPro" id="IPR012171">
    <property type="entry name" value="Fatty_acid_desaturase"/>
</dbReference>
<evidence type="ECO:0000256" key="2">
    <source>
        <dbReference type="ARBA" id="ARBA00008749"/>
    </source>
</evidence>
<comment type="similarity">
    <text evidence="2">Belongs to the fatty acid desaturase type 2 family.</text>
</comment>
<evidence type="ECO:0000259" key="5">
    <source>
        <dbReference type="Pfam" id="PF00487"/>
    </source>
</evidence>
<proteinExistence type="inferred from homology"/>
<feature type="transmembrane region" description="Helical" evidence="4">
    <location>
        <begin position="131"/>
        <end position="150"/>
    </location>
</feature>
<name>A0ABV0K8U4_9CYAN</name>
<keyword evidence="7" id="KW-1185">Reference proteome</keyword>
<organism evidence="6 7">
    <name type="scientific">Leptolyngbya subtilissima DQ-A4</name>
    <dbReference type="NCBI Taxonomy" id="2933933"/>
    <lineage>
        <taxon>Bacteria</taxon>
        <taxon>Bacillati</taxon>
        <taxon>Cyanobacteriota</taxon>
        <taxon>Cyanophyceae</taxon>
        <taxon>Leptolyngbyales</taxon>
        <taxon>Leptolyngbyaceae</taxon>
        <taxon>Leptolyngbya group</taxon>
        <taxon>Leptolyngbya</taxon>
    </lineage>
</organism>
<feature type="domain" description="Fatty acid desaturase" evidence="5">
    <location>
        <begin position="131"/>
        <end position="228"/>
    </location>
</feature>
<dbReference type="GO" id="GO:0016491">
    <property type="term" value="F:oxidoreductase activity"/>
    <property type="evidence" value="ECO:0007669"/>
    <property type="project" value="UniProtKB-KW"/>
</dbReference>
<keyword evidence="3" id="KW-0408">Iron</keyword>